<dbReference type="InterPro" id="IPR011992">
    <property type="entry name" value="EF-hand-dom_pair"/>
</dbReference>
<dbReference type="Pfam" id="PF00617">
    <property type="entry name" value="RasGEF"/>
    <property type="match status" value="1"/>
</dbReference>
<dbReference type="SUPFAM" id="SSF47473">
    <property type="entry name" value="EF-hand"/>
    <property type="match status" value="1"/>
</dbReference>
<evidence type="ECO:0000256" key="4">
    <source>
        <dbReference type="ARBA" id="ARBA00022771"/>
    </source>
</evidence>
<dbReference type="SUPFAM" id="SSF57889">
    <property type="entry name" value="Cysteine-rich domain"/>
    <property type="match status" value="1"/>
</dbReference>
<evidence type="ECO:0000313" key="13">
    <source>
        <dbReference type="Ensembl" id="ENSPKIP00000033116.1"/>
    </source>
</evidence>
<dbReference type="InterPro" id="IPR001895">
    <property type="entry name" value="RASGEF_cat_dom"/>
</dbReference>
<dbReference type="InterPro" id="IPR036964">
    <property type="entry name" value="RASGEF_cat_dom_sf"/>
</dbReference>
<dbReference type="STRING" id="1676925.ENSPKIP00000033116"/>
<feature type="compositionally biased region" description="Basic and acidic residues" evidence="8">
    <location>
        <begin position="691"/>
        <end position="704"/>
    </location>
</feature>
<evidence type="ECO:0000256" key="5">
    <source>
        <dbReference type="ARBA" id="ARBA00022833"/>
    </source>
</evidence>
<dbReference type="Gene3D" id="3.30.60.20">
    <property type="match status" value="1"/>
</dbReference>
<feature type="domain" description="N-terminal Ras-GEF" evidence="11">
    <location>
        <begin position="28"/>
        <end position="152"/>
    </location>
</feature>
<dbReference type="InterPro" id="IPR018247">
    <property type="entry name" value="EF_Hand_1_Ca_BS"/>
</dbReference>
<dbReference type="GO" id="GO:0001945">
    <property type="term" value="P:lymph vessel development"/>
    <property type="evidence" value="ECO:0007669"/>
    <property type="project" value="Ensembl"/>
</dbReference>
<dbReference type="CTD" id="115727"/>
<keyword evidence="6" id="KW-0106">Calcium</keyword>
<dbReference type="Gene3D" id="1.10.238.10">
    <property type="entry name" value="EF-hand"/>
    <property type="match status" value="1"/>
</dbReference>
<dbReference type="InterPro" id="IPR023578">
    <property type="entry name" value="Ras_GEF_dom_sf"/>
</dbReference>
<comment type="similarity">
    <text evidence="1">Belongs to the RASGRP family.</text>
</comment>
<keyword evidence="5" id="KW-0862">Zinc</keyword>
<feature type="region of interest" description="Disordered" evidence="8">
    <location>
        <begin position="595"/>
        <end position="637"/>
    </location>
</feature>
<feature type="domain" description="Ras-GEF" evidence="9">
    <location>
        <begin position="176"/>
        <end position="407"/>
    </location>
</feature>
<dbReference type="PROSITE" id="PS50222">
    <property type="entry name" value="EF_HAND_2"/>
    <property type="match status" value="1"/>
</dbReference>
<protein>
    <submittedName>
        <fullName evidence="13">RAS guanyl releasing protein 4</fullName>
    </submittedName>
</protein>
<dbReference type="OrthoDB" id="74314at2759"/>
<dbReference type="AlphaFoldDB" id="A0A3B3SSN3"/>
<dbReference type="KEGG" id="pki:111841509"/>
<dbReference type="FunFam" id="1.10.840.10:FF:000003">
    <property type="entry name" value="Ras guanyl-releasing protein 3 isoform 1"/>
    <property type="match status" value="1"/>
</dbReference>
<dbReference type="GO" id="GO:0005085">
    <property type="term" value="F:guanyl-nucleotide exchange factor activity"/>
    <property type="evidence" value="ECO:0007669"/>
    <property type="project" value="UniProtKB-KW"/>
</dbReference>
<dbReference type="InterPro" id="IPR002219">
    <property type="entry name" value="PKC_DAG/PE"/>
</dbReference>
<feature type="domain" description="EF-hand" evidence="12">
    <location>
        <begin position="441"/>
        <end position="476"/>
    </location>
</feature>
<dbReference type="SMART" id="SM00109">
    <property type="entry name" value="C1"/>
    <property type="match status" value="1"/>
</dbReference>
<dbReference type="CDD" id="cd00155">
    <property type="entry name" value="RasGEF"/>
    <property type="match status" value="1"/>
</dbReference>
<keyword evidence="4" id="KW-0863">Zinc-finger</keyword>
<organism evidence="13 14">
    <name type="scientific">Paramormyrops kingsleyae</name>
    <dbReference type="NCBI Taxonomy" id="1676925"/>
    <lineage>
        <taxon>Eukaryota</taxon>
        <taxon>Metazoa</taxon>
        <taxon>Chordata</taxon>
        <taxon>Craniata</taxon>
        <taxon>Vertebrata</taxon>
        <taxon>Euteleostomi</taxon>
        <taxon>Actinopterygii</taxon>
        <taxon>Neopterygii</taxon>
        <taxon>Teleostei</taxon>
        <taxon>Osteoglossocephala</taxon>
        <taxon>Osteoglossomorpha</taxon>
        <taxon>Osteoglossiformes</taxon>
        <taxon>Mormyridae</taxon>
        <taxon>Paramormyrops</taxon>
    </lineage>
</organism>
<dbReference type="FunFam" id="3.30.60.20:FF:000037">
    <property type="entry name" value="RAS guanyl releasing protein 4"/>
    <property type="match status" value="1"/>
</dbReference>
<name>A0A3B3SSN3_9TELE</name>
<dbReference type="GeneTree" id="ENSGT00940000159883"/>
<dbReference type="InterPro" id="IPR020454">
    <property type="entry name" value="DAG/PE-bd"/>
</dbReference>
<sequence length="720" mass="81912">MAGPKCRQRCMTCPSPSDIRQALQTTDTGVLSHAISLEELIQCCLHCFDSDGRLCRGGDLVHMTLMMHSWVVPSHTFARTLLSLYKECPAERKTQQRSQVCHLIRHWISLFPAVFKTDTQLEQVMQDMCDLVRTEGEESHCKLLNTSYLDPPVNSSQCPSPSLKKRKVSLLFDHVEPEEIAELLSYLEFEHFCKVSHLDYRSYIVHGSVHGNPALQCSVMLCNGVSQWVQLMILSKHTAQQRAQVFTKFIHVAQKLRVLQNFNTLMAVMGGLCHSAISRLKDTTSLLPPDVTKILNEMMDLLSSSSNYSSYRRVFGESRGFRVPILGVHLKDLISLNEVLPSYLEEDKINLSKVQHLYSNIKELLDIHTCTPPFEPNKDLLHLLTLSLDLYYTEDEIYDLSYTKELRNPKVQAVVPVKPPIIAEWGSEVTFQLDPETISKHVQQMVDSIMKNYDQNLDGYISMEDFEKIAANFPFSFCTHDSDREGEISREDITSYFLRGMSVCAKLGFNFQHNFHETSYKKPTFCDTCGGFLWGVMKQGFRCKDCGVNCHRHCRNQVGLECIKRFKTSAGSCPCTATPDVKAKANSWCSEEDTYPFPQSQGRDTVEDLSMPQKNGESTELLEKSTQTEPGMWTPGLPESRVISGSTPDKPFPQERAVSYIFQELKRRQQQLSTAPQRPRGCSMPPAILLDKMEELNLHKDKSRDHSHHSTHPPSKLNLL</sequence>
<dbReference type="GO" id="GO:0005886">
    <property type="term" value="C:plasma membrane"/>
    <property type="evidence" value="ECO:0007669"/>
    <property type="project" value="TreeGrafter"/>
</dbReference>
<evidence type="ECO:0000256" key="1">
    <source>
        <dbReference type="ARBA" id="ARBA00009566"/>
    </source>
</evidence>
<feature type="domain" description="Phorbol-ester/DAG-type" evidence="10">
    <location>
        <begin position="512"/>
        <end position="562"/>
    </location>
</feature>
<dbReference type="Gene3D" id="1.20.870.10">
    <property type="entry name" value="Son of sevenless (SoS) protein Chain: S domain 1"/>
    <property type="match status" value="1"/>
</dbReference>
<dbReference type="Ensembl" id="ENSPKIT00000013999.1">
    <property type="protein sequence ID" value="ENSPKIP00000033116.1"/>
    <property type="gene ID" value="ENSPKIG00000012918.1"/>
</dbReference>
<accession>A0A3B3SSN3</accession>
<evidence type="ECO:0000259" key="11">
    <source>
        <dbReference type="PROSITE" id="PS50212"/>
    </source>
</evidence>
<evidence type="ECO:0000256" key="7">
    <source>
        <dbReference type="PROSITE-ProRule" id="PRU00168"/>
    </source>
</evidence>
<evidence type="ECO:0000256" key="2">
    <source>
        <dbReference type="ARBA" id="ARBA00022658"/>
    </source>
</evidence>
<dbReference type="InterPro" id="IPR002048">
    <property type="entry name" value="EF_hand_dom"/>
</dbReference>
<dbReference type="GO" id="GO:0007265">
    <property type="term" value="P:Ras protein signal transduction"/>
    <property type="evidence" value="ECO:0007669"/>
    <property type="project" value="TreeGrafter"/>
</dbReference>
<proteinExistence type="inferred from homology"/>
<evidence type="ECO:0000256" key="8">
    <source>
        <dbReference type="SAM" id="MobiDB-lite"/>
    </source>
</evidence>
<dbReference type="SMART" id="SM00147">
    <property type="entry name" value="RasGEF"/>
    <property type="match status" value="1"/>
</dbReference>
<dbReference type="PROSITE" id="PS00018">
    <property type="entry name" value="EF_HAND_1"/>
    <property type="match status" value="1"/>
</dbReference>
<dbReference type="InterPro" id="IPR008937">
    <property type="entry name" value="Ras-like_GEF"/>
</dbReference>
<dbReference type="PRINTS" id="PR00008">
    <property type="entry name" value="DAGPEDOMAIN"/>
</dbReference>
<reference evidence="13" key="1">
    <citation type="submission" date="2025-08" db="UniProtKB">
        <authorList>
            <consortium name="Ensembl"/>
        </authorList>
    </citation>
    <scope>IDENTIFICATION</scope>
</reference>
<dbReference type="PROSITE" id="PS00479">
    <property type="entry name" value="ZF_DAG_PE_1"/>
    <property type="match status" value="1"/>
</dbReference>
<dbReference type="Proteomes" id="UP000261540">
    <property type="component" value="Unplaced"/>
</dbReference>
<evidence type="ECO:0000259" key="9">
    <source>
        <dbReference type="PROSITE" id="PS50009"/>
    </source>
</evidence>
<feature type="region of interest" description="Disordered" evidence="8">
    <location>
        <begin position="668"/>
        <end position="720"/>
    </location>
</feature>
<evidence type="ECO:0000259" key="12">
    <source>
        <dbReference type="PROSITE" id="PS50222"/>
    </source>
</evidence>
<dbReference type="PROSITE" id="PS50212">
    <property type="entry name" value="RASGEF_NTER"/>
    <property type="match status" value="1"/>
</dbReference>
<dbReference type="Pfam" id="PF00130">
    <property type="entry name" value="C1_1"/>
    <property type="match status" value="1"/>
</dbReference>
<reference evidence="13" key="2">
    <citation type="submission" date="2025-09" db="UniProtKB">
        <authorList>
            <consortium name="Ensembl"/>
        </authorList>
    </citation>
    <scope>IDENTIFICATION</scope>
</reference>
<keyword evidence="2 7" id="KW-0344">Guanine-nucleotide releasing factor</keyword>
<evidence type="ECO:0000259" key="10">
    <source>
        <dbReference type="PROSITE" id="PS50081"/>
    </source>
</evidence>
<keyword evidence="14" id="KW-1185">Reference proteome</keyword>
<dbReference type="GO" id="GO:0008270">
    <property type="term" value="F:zinc ion binding"/>
    <property type="evidence" value="ECO:0007669"/>
    <property type="project" value="UniProtKB-KW"/>
</dbReference>
<dbReference type="PANTHER" id="PTHR23113">
    <property type="entry name" value="GUANINE NUCLEOTIDE EXCHANGE FACTOR"/>
    <property type="match status" value="1"/>
</dbReference>
<dbReference type="PROSITE" id="PS50081">
    <property type="entry name" value="ZF_DAG_PE_2"/>
    <property type="match status" value="1"/>
</dbReference>
<dbReference type="Gene3D" id="1.10.840.10">
    <property type="entry name" value="Ras guanine-nucleotide exchange factors catalytic domain"/>
    <property type="match status" value="1"/>
</dbReference>
<feature type="compositionally biased region" description="Polar residues" evidence="8">
    <location>
        <begin position="612"/>
        <end position="629"/>
    </location>
</feature>
<dbReference type="GO" id="GO:0005509">
    <property type="term" value="F:calcium ion binding"/>
    <property type="evidence" value="ECO:0007669"/>
    <property type="project" value="InterPro"/>
</dbReference>
<evidence type="ECO:0000313" key="14">
    <source>
        <dbReference type="Proteomes" id="UP000261540"/>
    </source>
</evidence>
<dbReference type="InterPro" id="IPR046349">
    <property type="entry name" value="C1-like_sf"/>
</dbReference>
<dbReference type="PANTHER" id="PTHR23113:SF157">
    <property type="entry name" value="RAS GUANYL-RELEASING PROTEIN 4"/>
    <property type="match status" value="1"/>
</dbReference>
<keyword evidence="3" id="KW-0479">Metal-binding</keyword>
<evidence type="ECO:0000256" key="6">
    <source>
        <dbReference type="ARBA" id="ARBA00022837"/>
    </source>
</evidence>
<dbReference type="InterPro" id="IPR000651">
    <property type="entry name" value="Ras-like_Gua-exchang_fac_N"/>
</dbReference>
<dbReference type="PROSITE" id="PS50009">
    <property type="entry name" value="RASGEF_CAT"/>
    <property type="match status" value="1"/>
</dbReference>
<dbReference type="SUPFAM" id="SSF48366">
    <property type="entry name" value="Ras GEF"/>
    <property type="match status" value="1"/>
</dbReference>
<evidence type="ECO:0000256" key="3">
    <source>
        <dbReference type="ARBA" id="ARBA00022723"/>
    </source>
</evidence>